<comment type="similarity">
    <text evidence="1">Belongs to the HEATR5 family.</text>
</comment>
<dbReference type="PANTHER" id="PTHR21663:SF0">
    <property type="entry name" value="HEAT REPEAT-CONTAINING PROTEIN 5B"/>
    <property type="match status" value="1"/>
</dbReference>
<protein>
    <submittedName>
        <fullName evidence="2">Armadillo-type protein</fullName>
    </submittedName>
</protein>
<dbReference type="Proteomes" id="UP000271241">
    <property type="component" value="Unassembled WGS sequence"/>
</dbReference>
<dbReference type="InterPro" id="IPR046837">
    <property type="entry name" value="Laa1/Sip1/HEATR5-like_HEAT"/>
</dbReference>
<dbReference type="Gene3D" id="1.25.10.10">
    <property type="entry name" value="Leucine-rich Repeat Variant"/>
    <property type="match status" value="2"/>
</dbReference>
<name>A0A4P9XV75_9FUNG</name>
<gene>
    <name evidence="2" type="ORF">THASP1DRAFT_28066</name>
</gene>
<reference evidence="3" key="1">
    <citation type="journal article" date="2018" name="Nat. Microbiol.">
        <title>Leveraging single-cell genomics to expand the fungal tree of life.</title>
        <authorList>
            <person name="Ahrendt S.R."/>
            <person name="Quandt C.A."/>
            <person name="Ciobanu D."/>
            <person name="Clum A."/>
            <person name="Salamov A."/>
            <person name="Andreopoulos B."/>
            <person name="Cheng J.F."/>
            <person name="Woyke T."/>
            <person name="Pelin A."/>
            <person name="Henrissat B."/>
            <person name="Reynolds N.K."/>
            <person name="Benny G.L."/>
            <person name="Smith M.E."/>
            <person name="James T.Y."/>
            <person name="Grigoriev I.V."/>
        </authorList>
    </citation>
    <scope>NUCLEOTIDE SEQUENCE [LARGE SCALE GENOMIC DNA]</scope>
    <source>
        <strain evidence="3">RSA 1356</strain>
    </source>
</reference>
<evidence type="ECO:0000313" key="2">
    <source>
        <dbReference type="EMBL" id="RKP10163.1"/>
    </source>
</evidence>
<dbReference type="GO" id="GO:0008104">
    <property type="term" value="P:intracellular protein localization"/>
    <property type="evidence" value="ECO:0007669"/>
    <property type="project" value="TreeGrafter"/>
</dbReference>
<dbReference type="InterPro" id="IPR011989">
    <property type="entry name" value="ARM-like"/>
</dbReference>
<dbReference type="InterPro" id="IPR016024">
    <property type="entry name" value="ARM-type_fold"/>
</dbReference>
<evidence type="ECO:0000256" key="1">
    <source>
        <dbReference type="ARBA" id="ARBA00008304"/>
    </source>
</evidence>
<organism evidence="2 3">
    <name type="scientific">Thamnocephalis sphaerospora</name>
    <dbReference type="NCBI Taxonomy" id="78915"/>
    <lineage>
        <taxon>Eukaryota</taxon>
        <taxon>Fungi</taxon>
        <taxon>Fungi incertae sedis</taxon>
        <taxon>Zoopagomycota</taxon>
        <taxon>Zoopagomycotina</taxon>
        <taxon>Zoopagomycetes</taxon>
        <taxon>Zoopagales</taxon>
        <taxon>Sigmoideomycetaceae</taxon>
        <taxon>Thamnocephalis</taxon>
    </lineage>
</organism>
<dbReference type="EMBL" id="KZ992467">
    <property type="protein sequence ID" value="RKP10163.1"/>
    <property type="molecule type" value="Genomic_DNA"/>
</dbReference>
<dbReference type="Pfam" id="PF20210">
    <property type="entry name" value="Laa1_Sip1_HTR5"/>
    <property type="match status" value="1"/>
</dbReference>
<dbReference type="GO" id="GO:0006897">
    <property type="term" value="P:endocytosis"/>
    <property type="evidence" value="ECO:0007669"/>
    <property type="project" value="TreeGrafter"/>
</dbReference>
<dbReference type="SUPFAM" id="SSF48371">
    <property type="entry name" value="ARM repeat"/>
    <property type="match status" value="2"/>
</dbReference>
<dbReference type="GO" id="GO:0016020">
    <property type="term" value="C:membrane"/>
    <property type="evidence" value="ECO:0007669"/>
    <property type="project" value="TreeGrafter"/>
</dbReference>
<accession>A0A4P9XV75</accession>
<dbReference type="OrthoDB" id="192608at2759"/>
<proteinExistence type="inferred from homology"/>
<sequence>MSSTPMPAQSAGAGISKPISFLFDEDRYNAAGSPEKRSLYAFRWLNELEKDLHTVSRDALKASQGELEKLLLRLLSETAPPPARPVRLLLRRCCVLVFERGDSRSLVPWLLAVQNVFASPKEQRPVACKIAAADCIGSLLNSLGFQVYSHIAEFITVAIKLVKQSSTDIQLRVHAVSAVALALRGAGKGCPDPLARDLVKQLKVILGDSSKPMRWAALECLEAVAACTLYAQTLREQDVDILLDLVLKAVLGGGSDARQLASSAVAALLLTKQVSNLTAMQKARAKASGSGPAGGISSEERTAPAVVLEVHDLFARLPRILEKHIASQQICATVIGAYGVLCVRIGPVWVQGQLQAIIEHLHTCIIDGLRLATLPHQRCLAILDAVEEMLAGVLSHRLMDEPARLMFARELFSRWLTALPSEFGYEWTASKWVLMCALNVAHRLLLQLQGAAISLQDEAMGALMPLLSHPSPAVHLAAALCARTFADAVPSALSALVPRVYAMLQRSLKQCQNSAQTDAVGLSRRLQCCVSHAFAVGTLSCVVARYPLDASYETNAWIFSLASQLLKSATTAAKEGSDTDPRVTLTNMECAWTLLAALNYAGPDFVSLHLSQLLLLWKAALPRPSARDGDGASRSEAAWTYLLHGRSLALTALLGLLRRNGELLTPDLTKRVAALMLNAWSTLGSLPLLESKSVLPSAALVTAAPDSTAFDDSRRILKLRLFECLAELRPITLVENAFREIAHSAAQVFLEPECVLLHDRTSRTEQSDGECEPVFAVFTQSSLDSRTTEQQTNVGRPYGAPEYNPAALFSAARSHQLADALPPAFALVNASVRVFAELFLRVPEKEQARLVGTILAALSSPQLEHDIERREAVRFNVVNVLLECFILAESLPDRKEIVCFSDDIAFRLQKILQDMVNLPEPTMRRLASDALGRLAHLVGGKFIVNQLQLNLNHAIQFRDPEVRAGCTFVIANTCNRLGSIQASAHLETVVSIMHTLCNDPHPVVHSWALEALALVVESSGVMFTPYISSTVGLIAKLFLAETHAVLDAESMFPPHHVSQQLGRILCSLLGTLGPELQSNGKIREIILSLVQELAVDGRSEVATEGIRCLLRLQMFAPLSVDMRWLIPLLRQQLRSESSAVAGSAIACLYQVIQTMPPSESYSQLASLEQQLFDLLDDEPSLDDTKNAIKALINHTADADAGTWITLCTRMFIKDAGRAQAASSGVSGAGSHEGYAGRAGRAAYGWEACQFAIECVRDVVKRACPQMSAADAPARGHLPPPVLLEHLLELIRLAFAAATANVPTVRIHGLRLFADLIKTFSGVEDPDLPGTSLLEQYQAQIVSALTPAFDATAPPRVTAAAVEVCGLYISSEQKAQHGPQSRVLRLMAVKLEEFSVDSVEDDSAATDTSPSAKVMIRLATLAAWSDILYASDSDPALAAVVKPYMACLLQWWTVAVNDYAQLRADPDSKVSTSSIRELHLVAGLDSVYARSMRRIVQPYYRSAWWHISRSLSSLLCKRADNDAAAVPVAEDEQVSQTLDTLAKNAMTLYGLCLLEATDEANEPSSVVPCIEMVRSIIRCKKMRAIVGNHSLNELPAAVYRVSRAFHSISVDMELARLIENFLQDSPYDKTETVPDDLDMLTLQTVAGMTKNCLKLQGDKDVMTLAASLLHCLTLLMRGTTCAAAGIVLLQYLTDMFKMCKSASDTQVAELLRSAKASLAVVGVQINNSQQVLRQASIVFLQQLSKNASEDREHGFACLALAATTLPMLLTDEQVIKHLLDTYHCVLQQIGDEKHVIQALRSIRALCQTLSSNFVRALAPLAVSIAMLVQRLRGPDCLEVIMMAELVEESLRSLLVLSTCTTDLNALSLAIVCGLPWLEYADVTVRNAVAAFLLSAAAENALAFRQALAALPAPHASLLENALRSFASQRQASMGSGPQAGAKIELKSAFTV</sequence>
<keyword evidence="3" id="KW-1185">Reference proteome</keyword>
<dbReference type="GO" id="GO:0030139">
    <property type="term" value="C:endocytic vesicle"/>
    <property type="evidence" value="ECO:0007669"/>
    <property type="project" value="TreeGrafter"/>
</dbReference>
<dbReference type="PANTHER" id="PTHR21663">
    <property type="entry name" value="HYPOTHETICAL HEAT DOMAIN-CONTAINING"/>
    <property type="match status" value="1"/>
</dbReference>
<dbReference type="GO" id="GO:0042147">
    <property type="term" value="P:retrograde transport, endosome to Golgi"/>
    <property type="evidence" value="ECO:0007669"/>
    <property type="project" value="TreeGrafter"/>
</dbReference>
<dbReference type="InterPro" id="IPR040108">
    <property type="entry name" value="Laa1/Sip1/HEATR5"/>
</dbReference>
<dbReference type="STRING" id="78915.A0A4P9XV75"/>
<evidence type="ECO:0000313" key="3">
    <source>
        <dbReference type="Proteomes" id="UP000271241"/>
    </source>
</evidence>
<dbReference type="GO" id="GO:0005829">
    <property type="term" value="C:cytosol"/>
    <property type="evidence" value="ECO:0007669"/>
    <property type="project" value="GOC"/>
</dbReference>
<dbReference type="GO" id="GO:0005794">
    <property type="term" value="C:Golgi apparatus"/>
    <property type="evidence" value="ECO:0007669"/>
    <property type="project" value="TreeGrafter"/>
</dbReference>